<reference evidence="2" key="1">
    <citation type="submission" date="2009-03" db="EMBL/GenBank/DDBJ databases">
        <title>Brucella melitensis ATCC 23457 whole genome shotgun sequencing project.</title>
        <authorList>
            <person name="Setubal J.C."/>
            <person name="Boyle S."/>
            <person name="Crasta O.R."/>
            <person name="Gillespie J.J."/>
            <person name="Kenyon R.W."/>
            <person name="Lu J."/>
            <person name="Mane S."/>
            <person name="Nagrani S."/>
            <person name="Shallom J.M."/>
            <person name="Shallom S."/>
            <person name="Shukla M."/>
            <person name="Snyder E.E."/>
            <person name="Sobral B.W."/>
            <person name="Wattam A.R."/>
            <person name="Will R."/>
            <person name="Williams K."/>
            <person name="Yoo H."/>
            <person name="Munk C."/>
            <person name="Tapia R."/>
            <person name="Han C."/>
            <person name="Detter J.C."/>
            <person name="Bruce D."/>
            <person name="Brettin T.S."/>
        </authorList>
    </citation>
    <scope>NUCLEOTIDE SEQUENCE [LARGE SCALE GENOMIC DNA]</scope>
    <source>
        <strain evidence="2">ATCC 23457</strain>
    </source>
</reference>
<organism evidence="1 2">
    <name type="scientific">Brucella melitensis biotype 2 (strain ATCC 23457)</name>
    <dbReference type="NCBI Taxonomy" id="546272"/>
    <lineage>
        <taxon>Bacteria</taxon>
        <taxon>Pseudomonadati</taxon>
        <taxon>Pseudomonadota</taxon>
        <taxon>Alphaproteobacteria</taxon>
        <taxon>Hyphomicrobiales</taxon>
        <taxon>Brucellaceae</taxon>
        <taxon>Brucella/Ochrobactrum group</taxon>
        <taxon>Brucella</taxon>
    </lineage>
</organism>
<dbReference type="Proteomes" id="UP000001748">
    <property type="component" value="Chromosome I"/>
</dbReference>
<name>C0RJT2_BRUMB</name>
<dbReference type="KEGG" id="bmi:BMEA_A1369"/>
<sequence length="194" mass="21826">MRAVIMVFGLVRPNLPETLSCVFRRCTGRAKMPPQDWQRLKYLCGFRRAVARNVEFRRLREQCGIAIAKPDRLDLGCDGFHQDGADWLRSRCGLLACGRCGAAFGLPCSYATRLVEGITGLRGKIHSEQKGRKRQHARHEQHEAMLPVLLCLFPALRQIAETFSGVQPWNGASFHALCESSLIICFRMNKGILA</sequence>
<dbReference type="HOGENOM" id="CLU_1400150_0_0_5"/>
<evidence type="ECO:0000313" key="1">
    <source>
        <dbReference type="EMBL" id="ACO01090.1"/>
    </source>
</evidence>
<evidence type="ECO:0000313" key="2">
    <source>
        <dbReference type="Proteomes" id="UP000001748"/>
    </source>
</evidence>
<dbReference type="AlphaFoldDB" id="C0RJT2"/>
<accession>C0RJT2</accession>
<protein>
    <recommendedName>
        <fullName evidence="3">Transposase</fullName>
    </recommendedName>
</protein>
<gene>
    <name evidence="1" type="ordered locus">BMEA_A1369</name>
</gene>
<dbReference type="EMBL" id="CP001488">
    <property type="protein sequence ID" value="ACO01090.1"/>
    <property type="molecule type" value="Genomic_DNA"/>
</dbReference>
<proteinExistence type="predicted"/>
<evidence type="ECO:0008006" key="3">
    <source>
        <dbReference type="Google" id="ProtNLM"/>
    </source>
</evidence>